<evidence type="ECO:0000313" key="1">
    <source>
        <dbReference type="EMBL" id="CAG8830022.1"/>
    </source>
</evidence>
<proteinExistence type="predicted"/>
<dbReference type="Proteomes" id="UP000789901">
    <property type="component" value="Unassembled WGS sequence"/>
</dbReference>
<sequence length="66" mass="7366">KFKCKPKSIQIPEHSPTTQIKDQVVDQDPEAGPGPAIQAYREVIALQNEVQEVIKKGNIEIKQSNI</sequence>
<organism evidence="1 2">
    <name type="scientific">Gigaspora margarita</name>
    <dbReference type="NCBI Taxonomy" id="4874"/>
    <lineage>
        <taxon>Eukaryota</taxon>
        <taxon>Fungi</taxon>
        <taxon>Fungi incertae sedis</taxon>
        <taxon>Mucoromycota</taxon>
        <taxon>Glomeromycotina</taxon>
        <taxon>Glomeromycetes</taxon>
        <taxon>Diversisporales</taxon>
        <taxon>Gigasporaceae</taxon>
        <taxon>Gigaspora</taxon>
    </lineage>
</organism>
<dbReference type="EMBL" id="CAJVQB010041998">
    <property type="protein sequence ID" value="CAG8830022.1"/>
    <property type="molecule type" value="Genomic_DNA"/>
</dbReference>
<evidence type="ECO:0000313" key="2">
    <source>
        <dbReference type="Proteomes" id="UP000789901"/>
    </source>
</evidence>
<reference evidence="1 2" key="1">
    <citation type="submission" date="2021-06" db="EMBL/GenBank/DDBJ databases">
        <authorList>
            <person name="Kallberg Y."/>
            <person name="Tangrot J."/>
            <person name="Rosling A."/>
        </authorList>
    </citation>
    <scope>NUCLEOTIDE SEQUENCE [LARGE SCALE GENOMIC DNA]</scope>
    <source>
        <strain evidence="1 2">120-4 pot B 10/14</strain>
    </source>
</reference>
<feature type="non-terminal residue" evidence="1">
    <location>
        <position position="1"/>
    </location>
</feature>
<gene>
    <name evidence="1" type="ORF">GMARGA_LOCUS30171</name>
</gene>
<name>A0ABN7WFD1_GIGMA</name>
<comment type="caution">
    <text evidence="1">The sequence shown here is derived from an EMBL/GenBank/DDBJ whole genome shotgun (WGS) entry which is preliminary data.</text>
</comment>
<protein>
    <submittedName>
        <fullName evidence="1">24238_t:CDS:1</fullName>
    </submittedName>
</protein>
<keyword evidence="2" id="KW-1185">Reference proteome</keyword>
<accession>A0ABN7WFD1</accession>